<comment type="caution">
    <text evidence="1">The sequence shown here is derived from an EMBL/GenBank/DDBJ whole genome shotgun (WGS) entry which is preliminary data.</text>
</comment>
<sequence>MHTLMDYSPLEALALNYLSYNFLTAVNRVWAAVITAAAANPNPGEVSIPCDETKNNTIPLSTSKTASFCVLERQGSTKVKFTLHYKDDDFMDGDEGCDNKDNGGGEGGGRKNRRWCDDLERRMVMRMGDMGWYRCQDLTVLDGSVVRLWDGGRRRNAAA</sequence>
<organism evidence="1 2">
    <name type="scientific">Penstemon smallii</name>
    <dbReference type="NCBI Taxonomy" id="265156"/>
    <lineage>
        <taxon>Eukaryota</taxon>
        <taxon>Viridiplantae</taxon>
        <taxon>Streptophyta</taxon>
        <taxon>Embryophyta</taxon>
        <taxon>Tracheophyta</taxon>
        <taxon>Spermatophyta</taxon>
        <taxon>Magnoliopsida</taxon>
        <taxon>eudicotyledons</taxon>
        <taxon>Gunneridae</taxon>
        <taxon>Pentapetalae</taxon>
        <taxon>asterids</taxon>
        <taxon>lamiids</taxon>
        <taxon>Lamiales</taxon>
        <taxon>Plantaginaceae</taxon>
        <taxon>Cheloneae</taxon>
        <taxon>Penstemon</taxon>
    </lineage>
</organism>
<dbReference type="Proteomes" id="UP001634393">
    <property type="component" value="Unassembled WGS sequence"/>
</dbReference>
<dbReference type="PANTHER" id="PTHR36369">
    <property type="entry name" value="TRANSMEMBRANE PROTEIN"/>
    <property type="match status" value="1"/>
</dbReference>
<evidence type="ECO:0000313" key="1">
    <source>
        <dbReference type="EMBL" id="KAL3825472.1"/>
    </source>
</evidence>
<evidence type="ECO:0000313" key="2">
    <source>
        <dbReference type="Proteomes" id="UP001634393"/>
    </source>
</evidence>
<protein>
    <submittedName>
        <fullName evidence="1">Uncharacterized protein</fullName>
    </submittedName>
</protein>
<dbReference type="EMBL" id="JBJXBP010000006">
    <property type="protein sequence ID" value="KAL3825472.1"/>
    <property type="molecule type" value="Genomic_DNA"/>
</dbReference>
<gene>
    <name evidence="1" type="ORF">ACJIZ3_021501</name>
</gene>
<name>A0ABD3SMF8_9LAMI</name>
<keyword evidence="2" id="KW-1185">Reference proteome</keyword>
<reference evidence="1 2" key="1">
    <citation type="submission" date="2024-12" db="EMBL/GenBank/DDBJ databases">
        <title>The unique morphological basis and parallel evolutionary history of personate flowers in Penstemon.</title>
        <authorList>
            <person name="Depatie T.H."/>
            <person name="Wessinger C.A."/>
        </authorList>
    </citation>
    <scope>NUCLEOTIDE SEQUENCE [LARGE SCALE GENOMIC DNA]</scope>
    <source>
        <strain evidence="1">WTNN_2</strain>
        <tissue evidence="1">Leaf</tissue>
    </source>
</reference>
<proteinExistence type="predicted"/>
<accession>A0ABD3SMF8</accession>
<dbReference type="AlphaFoldDB" id="A0ABD3SMF8"/>
<dbReference type="PANTHER" id="PTHR36369:SF1">
    <property type="entry name" value="TRANSMEMBRANE PROTEIN"/>
    <property type="match status" value="1"/>
</dbReference>